<dbReference type="PANTHER" id="PTHR34203">
    <property type="entry name" value="METHYLTRANSFERASE, FKBM FAMILY PROTEIN"/>
    <property type="match status" value="1"/>
</dbReference>
<dbReference type="RefSeq" id="WP_038681561.1">
    <property type="nucleotide sequence ID" value="NZ_CP007514.1"/>
</dbReference>
<dbReference type="Gene3D" id="3.40.50.150">
    <property type="entry name" value="Vaccinia Virus protein VP39"/>
    <property type="match status" value="1"/>
</dbReference>
<dbReference type="Proteomes" id="UP001281130">
    <property type="component" value="Unassembled WGS sequence"/>
</dbReference>
<dbReference type="PANTHER" id="PTHR34203:SF15">
    <property type="entry name" value="SLL1173 PROTEIN"/>
    <property type="match status" value="1"/>
</dbReference>
<dbReference type="GO" id="GO:0032259">
    <property type="term" value="P:methylation"/>
    <property type="evidence" value="ECO:0007669"/>
    <property type="project" value="UniProtKB-KW"/>
</dbReference>
<dbReference type="InterPro" id="IPR029063">
    <property type="entry name" value="SAM-dependent_MTases_sf"/>
</dbReference>
<gene>
    <name evidence="2" type="ORF">RradSPS_1338</name>
    <name evidence="3" type="ORF">SIL72_08305</name>
</gene>
<dbReference type="HOGENOM" id="CLU_719403_0_0_11"/>
<evidence type="ECO:0000313" key="3">
    <source>
        <dbReference type="EMBL" id="MDX5894028.1"/>
    </source>
</evidence>
<dbReference type="eggNOG" id="COG2264">
    <property type="taxonomic scope" value="Bacteria"/>
</dbReference>
<evidence type="ECO:0000259" key="1">
    <source>
        <dbReference type="Pfam" id="PF05050"/>
    </source>
</evidence>
<dbReference type="GO" id="GO:0008168">
    <property type="term" value="F:methyltransferase activity"/>
    <property type="evidence" value="ECO:0007669"/>
    <property type="project" value="UniProtKB-KW"/>
</dbReference>
<dbReference type="InterPro" id="IPR052514">
    <property type="entry name" value="SAM-dependent_MTase"/>
</dbReference>
<feature type="domain" description="Methyltransferase FkbM" evidence="1">
    <location>
        <begin position="116"/>
        <end position="276"/>
    </location>
</feature>
<evidence type="ECO:0000313" key="4">
    <source>
        <dbReference type="Proteomes" id="UP000025229"/>
    </source>
</evidence>
<dbReference type="SUPFAM" id="SSF53335">
    <property type="entry name" value="S-adenosyl-L-methionine-dependent methyltransferases"/>
    <property type="match status" value="1"/>
</dbReference>
<dbReference type="KEGG" id="rrd:RradSPS_1338"/>
<keyword evidence="2" id="KW-0808">Transferase</keyword>
<dbReference type="AlphaFoldDB" id="A0A023X370"/>
<dbReference type="EC" id="2.1.1.-" evidence="3"/>
<sequence>MIEAGSRLQIAGGRSLPSQGILAANERALRERPFLRPGYEFSPISTRKKELHELRSRFPYRGFVNVEVEGVEPFVMFSNNDDLVAQTYFWYGPDTFESFSLRVWRTLASGAGTVLDIGAFSGLYSLVAARANPQAQVHAFEPLGQVFGRLVTNLQANGYGRRVEVYNLALGDRDTRTYLNLVRSHLVLSAGSSLAEKKSQKTHARQPVEVRSLDSLARERGIRGVALAKLDVETVEESVIEGARETIEASRPALLIEVFSGSNLERLRTLLEPYGYSHAVLDEKRQSADVGATDLPGVANVLFMAKPRAEVAALLCSVRPLSYTCRRSSGGLLPRRLESYARESLSPSGLVSLMPFALRARGAARSVLRSAVFRLRSEVRKRRK</sequence>
<reference evidence="2 4" key="1">
    <citation type="submission" date="2014-03" db="EMBL/GenBank/DDBJ databases">
        <title>Complete genome sequence of the Radio-Resistant Rubrobacter radiotolerans RSPS-4.</title>
        <authorList>
            <person name="Egas C.C."/>
            <person name="Barroso C.C."/>
            <person name="Froufe H.J.C."/>
            <person name="Pacheco J.J."/>
            <person name="Albuquerque L.L."/>
            <person name="da Costa M.M.S."/>
        </authorList>
    </citation>
    <scope>NUCLEOTIDE SEQUENCE [LARGE SCALE GENOMIC DNA]</scope>
    <source>
        <strain evidence="2 4">RSPS-4</strain>
    </source>
</reference>
<reference evidence="3" key="2">
    <citation type="submission" date="2023-11" db="EMBL/GenBank/DDBJ databases">
        <title>MicrobeMod: A computational toolkit for identifying prokaryotic methylation and restriction-modification with nanopore sequencing.</title>
        <authorList>
            <person name="Crits-Christoph A."/>
            <person name="Kang S.C."/>
            <person name="Lee H."/>
            <person name="Ostrov N."/>
        </authorList>
    </citation>
    <scope>NUCLEOTIDE SEQUENCE</scope>
    <source>
        <strain evidence="3">ATCC 51242</strain>
    </source>
</reference>
<name>A0A023X370_RUBRA</name>
<evidence type="ECO:0000313" key="2">
    <source>
        <dbReference type="EMBL" id="AHY46621.1"/>
    </source>
</evidence>
<dbReference type="Pfam" id="PF05050">
    <property type="entry name" value="Methyltransf_21"/>
    <property type="match status" value="1"/>
</dbReference>
<proteinExistence type="predicted"/>
<protein>
    <submittedName>
        <fullName evidence="3">FkbM family methyltransferase</fullName>
        <ecNumber evidence="3">2.1.1.-</ecNumber>
    </submittedName>
    <submittedName>
        <fullName evidence="2">Methyltransferase, FkbM family</fullName>
    </submittedName>
</protein>
<organism evidence="2 4">
    <name type="scientific">Rubrobacter radiotolerans</name>
    <name type="common">Arthrobacter radiotolerans</name>
    <dbReference type="NCBI Taxonomy" id="42256"/>
    <lineage>
        <taxon>Bacteria</taxon>
        <taxon>Bacillati</taxon>
        <taxon>Actinomycetota</taxon>
        <taxon>Rubrobacteria</taxon>
        <taxon>Rubrobacterales</taxon>
        <taxon>Rubrobacteraceae</taxon>
        <taxon>Rubrobacter</taxon>
    </lineage>
</organism>
<accession>A0A023X370</accession>
<dbReference type="Proteomes" id="UP000025229">
    <property type="component" value="Chromosome"/>
</dbReference>
<keyword evidence="4" id="KW-1185">Reference proteome</keyword>
<dbReference type="EMBL" id="CP007514">
    <property type="protein sequence ID" value="AHY46621.1"/>
    <property type="molecule type" value="Genomic_DNA"/>
</dbReference>
<dbReference type="NCBIfam" id="TIGR01444">
    <property type="entry name" value="fkbM_fam"/>
    <property type="match status" value="1"/>
</dbReference>
<dbReference type="STRING" id="42256.RradSPS_1338"/>
<dbReference type="EMBL" id="JAWXXX010000001">
    <property type="protein sequence ID" value="MDX5894028.1"/>
    <property type="molecule type" value="Genomic_DNA"/>
</dbReference>
<keyword evidence="2" id="KW-0489">Methyltransferase</keyword>
<dbReference type="InterPro" id="IPR006342">
    <property type="entry name" value="FkbM_mtfrase"/>
</dbReference>